<gene>
    <name evidence="1" type="ORF">ABRZ09_10050</name>
</gene>
<organism evidence="1">
    <name type="scientific">Castellaniella ginsengisoli</name>
    <dbReference type="NCBI Taxonomy" id="546114"/>
    <lineage>
        <taxon>Bacteria</taxon>
        <taxon>Pseudomonadati</taxon>
        <taxon>Pseudomonadota</taxon>
        <taxon>Betaproteobacteria</taxon>
        <taxon>Burkholderiales</taxon>
        <taxon>Alcaligenaceae</taxon>
        <taxon>Castellaniella</taxon>
    </lineage>
</organism>
<reference evidence="1" key="1">
    <citation type="submission" date="2024-05" db="EMBL/GenBank/DDBJ databases">
        <authorList>
            <person name="Luo Y.-C."/>
            <person name="Nicholds J."/>
            <person name="Mortimer T."/>
            <person name="Maboni G."/>
        </authorList>
    </citation>
    <scope>NUCLEOTIDE SEQUENCE</scope>
    <source>
        <strain evidence="1">151108</strain>
    </source>
</reference>
<evidence type="ECO:0000313" key="1">
    <source>
        <dbReference type="EMBL" id="XDJ49589.1"/>
    </source>
</evidence>
<accession>A0AB39D6C4</accession>
<dbReference type="AlphaFoldDB" id="A0AB39D6C4"/>
<protein>
    <submittedName>
        <fullName evidence="1">Uncharacterized protein</fullName>
    </submittedName>
</protein>
<dbReference type="EMBL" id="CP158255">
    <property type="protein sequence ID" value="XDJ49589.1"/>
    <property type="molecule type" value="Genomic_DNA"/>
</dbReference>
<sequence length="87" mass="9694">MSDRILTVGELRSHLIGLPDDSVVSFSGGLSFYRFKRWGDDEVVLEFGEPQADLSPEFKRRNPHVKVAFIDVDSPVNSDGSISVTVR</sequence>
<name>A0AB39D6C4_9BURK</name>
<dbReference type="RefSeq" id="WP_368646694.1">
    <property type="nucleotide sequence ID" value="NZ_CP158255.1"/>
</dbReference>
<proteinExistence type="predicted"/>